<dbReference type="PANTHER" id="PTHR47660:SF2">
    <property type="entry name" value="TRANSCRIPTION FACTOR WITH C2H2 AND ZN(2)-CYS(6) DNA BINDING DOMAIN (EUROFUNG)"/>
    <property type="match status" value="1"/>
</dbReference>
<comment type="caution">
    <text evidence="7">The sequence shown here is derived from an EMBL/GenBank/DDBJ whole genome shotgun (WGS) entry which is preliminary data.</text>
</comment>
<keyword evidence="5" id="KW-0539">Nucleus</keyword>
<protein>
    <recommendedName>
        <fullName evidence="6">Zn(2)-C6 fungal-type domain-containing protein</fullName>
    </recommendedName>
</protein>
<keyword evidence="3" id="KW-0805">Transcription regulation</keyword>
<keyword evidence="8" id="KW-1185">Reference proteome</keyword>
<dbReference type="AlphaFoldDB" id="A0A9P9EAD6"/>
<proteinExistence type="predicted"/>
<gene>
    <name evidence="7" type="ORF">B0J11DRAFT_518765</name>
</gene>
<evidence type="ECO:0000256" key="5">
    <source>
        <dbReference type="ARBA" id="ARBA00023242"/>
    </source>
</evidence>
<dbReference type="CDD" id="cd00067">
    <property type="entry name" value="GAL4"/>
    <property type="match status" value="1"/>
</dbReference>
<keyword evidence="1" id="KW-0479">Metal-binding</keyword>
<dbReference type="OrthoDB" id="9930022at2759"/>
<evidence type="ECO:0000259" key="6">
    <source>
        <dbReference type="PROSITE" id="PS50048"/>
    </source>
</evidence>
<keyword evidence="4" id="KW-0804">Transcription</keyword>
<dbReference type="InterPro" id="IPR036864">
    <property type="entry name" value="Zn2-C6_fun-type_DNA-bd_sf"/>
</dbReference>
<evidence type="ECO:0000256" key="1">
    <source>
        <dbReference type="ARBA" id="ARBA00022723"/>
    </source>
</evidence>
<dbReference type="PANTHER" id="PTHR47660">
    <property type="entry name" value="TRANSCRIPTION FACTOR WITH C2H2 AND ZN(2)-CYS(6) DNA BINDING DOMAIN (EUROFUNG)-RELATED-RELATED"/>
    <property type="match status" value="1"/>
</dbReference>
<dbReference type="InterPro" id="IPR001138">
    <property type="entry name" value="Zn2Cys6_DnaBD"/>
</dbReference>
<dbReference type="PROSITE" id="PS50048">
    <property type="entry name" value="ZN2_CY6_FUNGAL_2"/>
    <property type="match status" value="1"/>
</dbReference>
<name>A0A9P9EAD6_9PLEO</name>
<evidence type="ECO:0000313" key="8">
    <source>
        <dbReference type="Proteomes" id="UP000700596"/>
    </source>
</evidence>
<dbReference type="Gene3D" id="4.10.240.10">
    <property type="entry name" value="Zn(2)-C6 fungal-type DNA-binding domain"/>
    <property type="match status" value="1"/>
</dbReference>
<evidence type="ECO:0000256" key="2">
    <source>
        <dbReference type="ARBA" id="ARBA00022833"/>
    </source>
</evidence>
<dbReference type="Pfam" id="PF00172">
    <property type="entry name" value="Zn_clus"/>
    <property type="match status" value="1"/>
</dbReference>
<sequence length="423" mass="46819">MTDPILPQSRRRACGECVKAKRKCGNEMPKCRRCSKKGIPCVYPTAHHEDINSISIPELEFPWLDAILEDPSLWSGTLQPQLAAATSSSFSPGTNISNDDTFPNPNTVPIPSYLAPSALSHTLAKNTLSQPITNAALQSFKNWPEKWLRTGKAPFIHPHLYSPTPSLTPSIHHALQSAYATCAIYATRTPSNSHLAFTLIETKASELLHSPSPATQTPLDLLANIQSLLIFQFVRLFDGDIRQRALAESAAPVLSSWTEQLIVVTEVERSITTLNAPNWRTWIFAESVRRTVTMSYVLSGVYAFVKNGFCTLGDLVTAQCFTAQGRLWEAGTEREWERAREEWDAFWVERMEFARVVGEGRPEMLDDFGMMMGIMCLGVERVEEWVKEWSGSEGGKSDRIGGVMSGDLRLSLLDVVGGGEGAS</sequence>
<dbReference type="GO" id="GO:0000981">
    <property type="term" value="F:DNA-binding transcription factor activity, RNA polymerase II-specific"/>
    <property type="evidence" value="ECO:0007669"/>
    <property type="project" value="InterPro"/>
</dbReference>
<accession>A0A9P9EAD6</accession>
<evidence type="ECO:0000313" key="7">
    <source>
        <dbReference type="EMBL" id="KAH7135609.1"/>
    </source>
</evidence>
<dbReference type="SUPFAM" id="SSF57701">
    <property type="entry name" value="Zn2/Cys6 DNA-binding domain"/>
    <property type="match status" value="1"/>
</dbReference>
<organism evidence="7 8">
    <name type="scientific">Dendryphion nanum</name>
    <dbReference type="NCBI Taxonomy" id="256645"/>
    <lineage>
        <taxon>Eukaryota</taxon>
        <taxon>Fungi</taxon>
        <taxon>Dikarya</taxon>
        <taxon>Ascomycota</taxon>
        <taxon>Pezizomycotina</taxon>
        <taxon>Dothideomycetes</taxon>
        <taxon>Pleosporomycetidae</taxon>
        <taxon>Pleosporales</taxon>
        <taxon>Torulaceae</taxon>
        <taxon>Dendryphion</taxon>
    </lineage>
</organism>
<dbReference type="EMBL" id="JAGMWT010000002">
    <property type="protein sequence ID" value="KAH7135609.1"/>
    <property type="molecule type" value="Genomic_DNA"/>
</dbReference>
<reference evidence="7" key="1">
    <citation type="journal article" date="2021" name="Nat. Commun.">
        <title>Genetic determinants of endophytism in the Arabidopsis root mycobiome.</title>
        <authorList>
            <person name="Mesny F."/>
            <person name="Miyauchi S."/>
            <person name="Thiergart T."/>
            <person name="Pickel B."/>
            <person name="Atanasova L."/>
            <person name="Karlsson M."/>
            <person name="Huettel B."/>
            <person name="Barry K.W."/>
            <person name="Haridas S."/>
            <person name="Chen C."/>
            <person name="Bauer D."/>
            <person name="Andreopoulos W."/>
            <person name="Pangilinan J."/>
            <person name="LaButti K."/>
            <person name="Riley R."/>
            <person name="Lipzen A."/>
            <person name="Clum A."/>
            <person name="Drula E."/>
            <person name="Henrissat B."/>
            <person name="Kohler A."/>
            <person name="Grigoriev I.V."/>
            <person name="Martin F.M."/>
            <person name="Hacquard S."/>
        </authorList>
    </citation>
    <scope>NUCLEOTIDE SEQUENCE</scope>
    <source>
        <strain evidence="7">MPI-CAGE-CH-0243</strain>
    </source>
</reference>
<evidence type="ECO:0000256" key="3">
    <source>
        <dbReference type="ARBA" id="ARBA00023015"/>
    </source>
</evidence>
<keyword evidence="2" id="KW-0862">Zinc</keyword>
<feature type="domain" description="Zn(2)-C6 fungal-type" evidence="6">
    <location>
        <begin position="13"/>
        <end position="43"/>
    </location>
</feature>
<dbReference type="GO" id="GO:0008270">
    <property type="term" value="F:zinc ion binding"/>
    <property type="evidence" value="ECO:0007669"/>
    <property type="project" value="InterPro"/>
</dbReference>
<evidence type="ECO:0000256" key="4">
    <source>
        <dbReference type="ARBA" id="ARBA00023163"/>
    </source>
</evidence>
<dbReference type="Proteomes" id="UP000700596">
    <property type="component" value="Unassembled WGS sequence"/>
</dbReference>